<keyword evidence="6" id="KW-1185">Reference proteome</keyword>
<comment type="caution">
    <text evidence="5">The sequence shown here is derived from an EMBL/GenBank/DDBJ whole genome shotgun (WGS) entry which is preliminary data.</text>
</comment>
<dbReference type="Gene3D" id="3.10.105.10">
    <property type="entry name" value="Dipeptide-binding Protein, Domain 3"/>
    <property type="match status" value="1"/>
</dbReference>
<evidence type="ECO:0000259" key="4">
    <source>
        <dbReference type="Pfam" id="PF00496"/>
    </source>
</evidence>
<dbReference type="InterPro" id="IPR039424">
    <property type="entry name" value="SBP_5"/>
</dbReference>
<dbReference type="PANTHER" id="PTHR30290:SF38">
    <property type="entry name" value="D,D-DIPEPTIDE-BINDING PERIPLASMIC PROTEIN DDPA-RELATED"/>
    <property type="match status" value="1"/>
</dbReference>
<evidence type="ECO:0000256" key="1">
    <source>
        <dbReference type="ARBA" id="ARBA00005695"/>
    </source>
</evidence>
<dbReference type="InterPro" id="IPR000914">
    <property type="entry name" value="SBP_5_dom"/>
</dbReference>
<feature type="signal peptide" evidence="3">
    <location>
        <begin position="1"/>
        <end position="50"/>
    </location>
</feature>
<keyword evidence="2 3" id="KW-0732">Signal</keyword>
<dbReference type="Gene3D" id="3.40.190.10">
    <property type="entry name" value="Periplasmic binding protein-like II"/>
    <property type="match status" value="1"/>
</dbReference>
<dbReference type="Gene3D" id="3.90.76.10">
    <property type="entry name" value="Dipeptide-binding Protein, Domain 1"/>
    <property type="match status" value="1"/>
</dbReference>
<dbReference type="SUPFAM" id="SSF53850">
    <property type="entry name" value="Periplasmic binding protein-like II"/>
    <property type="match status" value="1"/>
</dbReference>
<dbReference type="GO" id="GO:0030288">
    <property type="term" value="C:outer membrane-bounded periplasmic space"/>
    <property type="evidence" value="ECO:0007669"/>
    <property type="project" value="TreeGrafter"/>
</dbReference>
<dbReference type="InterPro" id="IPR030678">
    <property type="entry name" value="Peptide/Ni-bd"/>
</dbReference>
<evidence type="ECO:0000313" key="6">
    <source>
        <dbReference type="Proteomes" id="UP000196342"/>
    </source>
</evidence>
<dbReference type="Pfam" id="PF00496">
    <property type="entry name" value="SBP_bac_5"/>
    <property type="match status" value="1"/>
</dbReference>
<dbReference type="CDD" id="cd08493">
    <property type="entry name" value="PBP2_DppA_like"/>
    <property type="match status" value="1"/>
</dbReference>
<reference evidence="5 6" key="1">
    <citation type="submission" date="2017-05" db="EMBL/GenBank/DDBJ databases">
        <title>Chromobacterium violaceum GHPS1 isolated from Hydrocarbon polluted soil in French Guiana display an awesome secondary metabolite arsenal and a battery of drug and heavy-metal-resistance and detoxification of xenobiotics proteins.</title>
        <authorList>
            <person name="Belbahri L."/>
        </authorList>
    </citation>
    <scope>NUCLEOTIDE SEQUENCE [LARGE SCALE GENOMIC DNA]</scope>
    <source>
        <strain evidence="5 6">GHPS1</strain>
    </source>
</reference>
<organism evidence="5 6">
    <name type="scientific">Chromobacterium violaceum</name>
    <dbReference type="NCBI Taxonomy" id="536"/>
    <lineage>
        <taxon>Bacteria</taxon>
        <taxon>Pseudomonadati</taxon>
        <taxon>Pseudomonadota</taxon>
        <taxon>Betaproteobacteria</taxon>
        <taxon>Neisseriales</taxon>
        <taxon>Chromobacteriaceae</taxon>
        <taxon>Chromobacterium</taxon>
    </lineage>
</organism>
<comment type="similarity">
    <text evidence="1">Belongs to the bacterial solute-binding protein 5 family.</text>
</comment>
<dbReference type="GO" id="GO:0042938">
    <property type="term" value="P:dipeptide transport"/>
    <property type="evidence" value="ECO:0007669"/>
    <property type="project" value="TreeGrafter"/>
</dbReference>
<accession>A0A202B2Q1</accession>
<sequence length="554" mass="62418">MCDTLQAYRYRRAADRRRARTIRKTDMILSRSLRALSLSLALAAALPALAAKPLVFCAEASPEGFDPAMWDSATTYNITKPVFQGLVEFKRGGVALRPGLAESWSVSPDGLVYTFRLRRNVKFHQTAYFTPSRDFSADDAVFTVNRWIRPELPFNQALRTPLTGPDGYGLAKLIDSVQKVDDHIVRIRLKERNATFLTFFAMGFAGMQSAEYADQLLKAGKPQQLNLLPIGTGPYRFKSYAKDAIIRYEAHPQYWGKPQKTRDLVFAIVADPQVRIQKLKAGECQVAAAVRESDLDSLSGDKNIKIASTGASNISYLAYNLKRPQFAKREVRVALDIAINRDALFKALFPKGGATQAVNPFPPSTWSWNPRTRNEYDPAKAKALLAKAGYPDGFTVNLWALPVQRPTNPNGKLMAQMIQQDWARIGVKANIQSYEWGEYLKRAGAGEHDVYMSGLTSNSGDPDDFLWNSLSCSVSKGGQRFCNAEFERLLQLGRQTTDQKQRTQYYLKAQEIFKRERPWITIAHSRIYIPLRANVQGFIMNPNGSFDFEDVWLK</sequence>
<name>A0A202B2Q1_CHRVL</name>
<dbReference type="EMBL" id="NHOO01000028">
    <property type="protein sequence ID" value="OVE45746.1"/>
    <property type="molecule type" value="Genomic_DNA"/>
</dbReference>
<protein>
    <submittedName>
        <fullName evidence="5">ABC transporter substrate-binding protein</fullName>
    </submittedName>
</protein>
<dbReference type="PIRSF" id="PIRSF002741">
    <property type="entry name" value="MppA"/>
    <property type="match status" value="1"/>
</dbReference>
<proteinExistence type="inferred from homology"/>
<evidence type="ECO:0000256" key="3">
    <source>
        <dbReference type="SAM" id="SignalP"/>
    </source>
</evidence>
<dbReference type="GO" id="GO:0043190">
    <property type="term" value="C:ATP-binding cassette (ABC) transporter complex"/>
    <property type="evidence" value="ECO:0007669"/>
    <property type="project" value="InterPro"/>
</dbReference>
<feature type="chain" id="PRO_5012555336" evidence="3">
    <location>
        <begin position="51"/>
        <end position="554"/>
    </location>
</feature>
<dbReference type="PROSITE" id="PS01040">
    <property type="entry name" value="SBP_BACTERIAL_5"/>
    <property type="match status" value="1"/>
</dbReference>
<evidence type="ECO:0000313" key="5">
    <source>
        <dbReference type="EMBL" id="OVE45746.1"/>
    </source>
</evidence>
<evidence type="ECO:0000256" key="2">
    <source>
        <dbReference type="ARBA" id="ARBA00022729"/>
    </source>
</evidence>
<dbReference type="PANTHER" id="PTHR30290">
    <property type="entry name" value="PERIPLASMIC BINDING COMPONENT OF ABC TRANSPORTER"/>
    <property type="match status" value="1"/>
</dbReference>
<dbReference type="AlphaFoldDB" id="A0A202B2Q1"/>
<dbReference type="InterPro" id="IPR023765">
    <property type="entry name" value="SBP_5_CS"/>
</dbReference>
<feature type="domain" description="Solute-binding protein family 5" evidence="4">
    <location>
        <begin position="96"/>
        <end position="474"/>
    </location>
</feature>
<dbReference type="Proteomes" id="UP000196342">
    <property type="component" value="Unassembled WGS sequence"/>
</dbReference>
<dbReference type="GO" id="GO:1904680">
    <property type="term" value="F:peptide transmembrane transporter activity"/>
    <property type="evidence" value="ECO:0007669"/>
    <property type="project" value="TreeGrafter"/>
</dbReference>
<gene>
    <name evidence="5" type="ORF">CBW21_21495</name>
</gene>